<comment type="subcellular location">
    <subcellularLocation>
        <location evidence="1">Cell membrane</location>
        <topology evidence="1">Multi-pass membrane protein</topology>
    </subcellularLocation>
</comment>
<evidence type="ECO:0000256" key="5">
    <source>
        <dbReference type="ARBA" id="ARBA00022692"/>
    </source>
</evidence>
<gene>
    <name evidence="10" type="ORF">A2008_14150</name>
</gene>
<reference evidence="10 11" key="1">
    <citation type="journal article" date="2016" name="Nat. Commun.">
        <title>Thousands of microbial genomes shed light on interconnected biogeochemical processes in an aquifer system.</title>
        <authorList>
            <person name="Anantharaman K."/>
            <person name="Brown C.T."/>
            <person name="Hug L.A."/>
            <person name="Sharon I."/>
            <person name="Castelle C.J."/>
            <person name="Probst A.J."/>
            <person name="Thomas B.C."/>
            <person name="Singh A."/>
            <person name="Wilkins M.J."/>
            <person name="Karaoz U."/>
            <person name="Brodie E.L."/>
            <person name="Williams K.H."/>
            <person name="Hubbard S.S."/>
            <person name="Banfield J.F."/>
        </authorList>
    </citation>
    <scope>NUCLEOTIDE SEQUENCE [LARGE SCALE GENOMIC DNA]</scope>
</reference>
<name>A0A1F7X0F1_9BACT</name>
<evidence type="ECO:0000256" key="7">
    <source>
        <dbReference type="ARBA" id="ARBA00023136"/>
    </source>
</evidence>
<evidence type="ECO:0000256" key="4">
    <source>
        <dbReference type="ARBA" id="ARBA00022475"/>
    </source>
</evidence>
<proteinExistence type="inferred from homology"/>
<keyword evidence="3" id="KW-0813">Transport</keyword>
<feature type="transmembrane region" description="Helical" evidence="8">
    <location>
        <begin position="134"/>
        <end position="154"/>
    </location>
</feature>
<feature type="transmembrane region" description="Helical" evidence="8">
    <location>
        <begin position="364"/>
        <end position="386"/>
    </location>
</feature>
<dbReference type="GO" id="GO:0005886">
    <property type="term" value="C:plasma membrane"/>
    <property type="evidence" value="ECO:0007669"/>
    <property type="project" value="UniProtKB-SubCell"/>
</dbReference>
<keyword evidence="4" id="KW-1003">Cell membrane</keyword>
<keyword evidence="5 8" id="KW-0812">Transmembrane</keyword>
<feature type="transmembrane region" description="Helical" evidence="8">
    <location>
        <begin position="466"/>
        <end position="486"/>
    </location>
</feature>
<evidence type="ECO:0000256" key="1">
    <source>
        <dbReference type="ARBA" id="ARBA00004651"/>
    </source>
</evidence>
<evidence type="ECO:0000313" key="10">
    <source>
        <dbReference type="EMBL" id="OGM08477.1"/>
    </source>
</evidence>
<accession>A0A1F7X0F1</accession>
<evidence type="ECO:0000313" key="11">
    <source>
        <dbReference type="Proteomes" id="UP000178735"/>
    </source>
</evidence>
<feature type="transmembrane region" description="Helical" evidence="8">
    <location>
        <begin position="12"/>
        <end position="36"/>
    </location>
</feature>
<dbReference type="GO" id="GO:0006813">
    <property type="term" value="P:potassium ion transport"/>
    <property type="evidence" value="ECO:0007669"/>
    <property type="project" value="InterPro"/>
</dbReference>
<dbReference type="Proteomes" id="UP000178735">
    <property type="component" value="Unassembled WGS sequence"/>
</dbReference>
<dbReference type="InterPro" id="IPR006512">
    <property type="entry name" value="YidE_YbjL"/>
</dbReference>
<dbReference type="GO" id="GO:0008324">
    <property type="term" value="F:monoatomic cation transmembrane transporter activity"/>
    <property type="evidence" value="ECO:0007669"/>
    <property type="project" value="InterPro"/>
</dbReference>
<keyword evidence="6 8" id="KW-1133">Transmembrane helix</keyword>
<sequence>MILFTGLALAKVKIKGVSAGSASIFMTGFIFGIYGLHSSEHITALGLMIFMYAIGIHSGPSFFNSCGKKGIPYIIIALSVSFSTVFFTIAASKLFGFSTKTALGLFTGSLNSSSSVAILYDGGWGTGMLSVYGIVYPLGLLSVVFFVQLLPALLHKNIIREARRAGYKKKEEHHYIIRRKFKVKNEDVIGKKVHELGFDEKYCVHVARLYRGELTMTIVDNIRLIKNDVLLLVGEEKPIGKAGGLIGREVIDDLSVDPFVESRQIIINNPSLHHSQLEVIDFMNKYHTIVSKIWRNGIELEPKGNFTFEKGDTIMALGNPKNLDKLEGYLGTKKAMSGEFDLSSISFGMALAFILSKLKLSIPGFGALTLGVSGSALLIGMMFGYLTYLGVIRRNMSSSAESILKELGLGLFLAGIGTKSGSGISGLNMTVLAQMLLSTFVIMNASMLFVFIVCSRLLKMNFIKSLACVCGGFNSTTAITTLTTIIGSDDPVSFFASAYPLSLFAIIISSQLLAIFMHF</sequence>
<comment type="caution">
    <text evidence="10">The sequence shown here is derived from an EMBL/GenBank/DDBJ whole genome shotgun (WGS) entry which is preliminary data.</text>
</comment>
<dbReference type="Gene3D" id="3.30.70.1450">
    <property type="entry name" value="Regulator of K+ conductance, C-terminal domain"/>
    <property type="match status" value="2"/>
</dbReference>
<dbReference type="InterPro" id="IPR036721">
    <property type="entry name" value="RCK_C_sf"/>
</dbReference>
<dbReference type="EMBL" id="MGFH01000011">
    <property type="protein sequence ID" value="OGM08477.1"/>
    <property type="molecule type" value="Genomic_DNA"/>
</dbReference>
<evidence type="ECO:0000256" key="8">
    <source>
        <dbReference type="SAM" id="Phobius"/>
    </source>
</evidence>
<feature type="domain" description="RCK C-terminal" evidence="9">
    <location>
        <begin position="248"/>
        <end position="332"/>
    </location>
</feature>
<dbReference type="PANTHER" id="PTHR30445:SF3">
    <property type="entry name" value="TRANSPORT PROTEIN YIDE-RELATED"/>
    <property type="match status" value="1"/>
</dbReference>
<dbReference type="PROSITE" id="PS51202">
    <property type="entry name" value="RCK_C"/>
    <property type="match status" value="1"/>
</dbReference>
<evidence type="ECO:0000256" key="2">
    <source>
        <dbReference type="ARBA" id="ARBA00009854"/>
    </source>
</evidence>
<feature type="transmembrane region" description="Helical" evidence="8">
    <location>
        <begin position="498"/>
        <end position="517"/>
    </location>
</feature>
<dbReference type="InterPro" id="IPR050144">
    <property type="entry name" value="AAE_transporter"/>
</dbReference>
<feature type="transmembrane region" description="Helical" evidence="8">
    <location>
        <begin position="70"/>
        <end position="91"/>
    </location>
</feature>
<keyword evidence="7 8" id="KW-0472">Membrane</keyword>
<evidence type="ECO:0000259" key="9">
    <source>
        <dbReference type="PROSITE" id="PS51202"/>
    </source>
</evidence>
<dbReference type="PANTHER" id="PTHR30445">
    <property type="entry name" value="K(+)_H(+) ANTIPORTER SUBUNIT KHTT"/>
    <property type="match status" value="1"/>
</dbReference>
<evidence type="ECO:0000256" key="3">
    <source>
        <dbReference type="ARBA" id="ARBA00022448"/>
    </source>
</evidence>
<dbReference type="InterPro" id="IPR006037">
    <property type="entry name" value="RCK_C"/>
</dbReference>
<evidence type="ECO:0000256" key="6">
    <source>
        <dbReference type="ARBA" id="ARBA00022989"/>
    </source>
</evidence>
<dbReference type="SUPFAM" id="SSF116726">
    <property type="entry name" value="TrkA C-terminal domain-like"/>
    <property type="match status" value="2"/>
</dbReference>
<protein>
    <recommendedName>
        <fullName evidence="9">RCK C-terminal domain-containing protein</fullName>
    </recommendedName>
</protein>
<feature type="transmembrane region" description="Helical" evidence="8">
    <location>
        <begin position="42"/>
        <end position="63"/>
    </location>
</feature>
<feature type="transmembrane region" description="Helical" evidence="8">
    <location>
        <begin position="431"/>
        <end position="454"/>
    </location>
</feature>
<organism evidence="10 11">
    <name type="scientific">Candidatus Wallbacteria bacterium GWC2_49_35</name>
    <dbReference type="NCBI Taxonomy" id="1817813"/>
    <lineage>
        <taxon>Bacteria</taxon>
        <taxon>Candidatus Walliibacteriota</taxon>
    </lineage>
</organism>
<comment type="similarity">
    <text evidence="2">Belongs to the AAE transporter (TC 2.A.81) family.</text>
</comment>
<dbReference type="Pfam" id="PF06826">
    <property type="entry name" value="Asp-Al_Ex"/>
    <property type="match status" value="2"/>
</dbReference>
<dbReference type="AlphaFoldDB" id="A0A1F7X0F1"/>